<dbReference type="Pfam" id="PF02244">
    <property type="entry name" value="Propep_M14"/>
    <property type="match status" value="1"/>
</dbReference>
<evidence type="ECO:0000313" key="15">
    <source>
        <dbReference type="Proteomes" id="UP000838756"/>
    </source>
</evidence>
<gene>
    <name evidence="14" type="primary">jg26967</name>
    <name evidence="14" type="ORF">PAEG_LOCUS18084</name>
</gene>
<dbReference type="Pfam" id="PF00246">
    <property type="entry name" value="Peptidase_M14"/>
    <property type="match status" value="1"/>
</dbReference>
<proteinExistence type="inferred from homology"/>
<comment type="caution">
    <text evidence="14">The sequence shown here is derived from an EMBL/GenBank/DDBJ whole genome shotgun (WGS) entry which is preliminary data.</text>
</comment>
<keyword evidence="15" id="KW-1185">Reference proteome</keyword>
<organism evidence="14 15">
    <name type="scientific">Pararge aegeria aegeria</name>
    <dbReference type="NCBI Taxonomy" id="348720"/>
    <lineage>
        <taxon>Eukaryota</taxon>
        <taxon>Metazoa</taxon>
        <taxon>Ecdysozoa</taxon>
        <taxon>Arthropoda</taxon>
        <taxon>Hexapoda</taxon>
        <taxon>Insecta</taxon>
        <taxon>Pterygota</taxon>
        <taxon>Neoptera</taxon>
        <taxon>Endopterygota</taxon>
        <taxon>Lepidoptera</taxon>
        <taxon>Glossata</taxon>
        <taxon>Ditrysia</taxon>
        <taxon>Papilionoidea</taxon>
        <taxon>Nymphalidae</taxon>
        <taxon>Satyrinae</taxon>
        <taxon>Satyrini</taxon>
        <taxon>Parargina</taxon>
        <taxon>Pararge</taxon>
    </lineage>
</organism>
<dbReference type="PROSITE" id="PS00133">
    <property type="entry name" value="CARBOXYPEPT_ZN_2"/>
    <property type="match status" value="1"/>
</dbReference>
<evidence type="ECO:0000256" key="10">
    <source>
        <dbReference type="ARBA" id="ARBA00023157"/>
    </source>
</evidence>
<dbReference type="SUPFAM" id="SSF53187">
    <property type="entry name" value="Zn-dependent exopeptidases"/>
    <property type="match status" value="1"/>
</dbReference>
<dbReference type="PRINTS" id="PR00765">
    <property type="entry name" value="CRBOXYPTASEA"/>
</dbReference>
<evidence type="ECO:0000256" key="11">
    <source>
        <dbReference type="PROSITE-ProRule" id="PRU01379"/>
    </source>
</evidence>
<dbReference type="OrthoDB" id="3626597at2759"/>
<sequence>MNFSVIFSVLIITAAAVAEKISYKGFSVYKLTPKTNDDVLILNHVRTEGVGEFWDDQFYINYGVRIMVPKDNRKRFYDLIKKSSMEPEEAIKDLQGVIDEHLTPGTRNVVSNESFLGMNWNQYHDLGQINKWLDEIVKTYPSIVTSVVMGKSFENRDIKGIIIRYRPRINGTAPFIGMLEGTLHAREWITTATITWIIKEFLTSRNQDVRALAENIEWHIFPVVNPDGYVYTFTTNRMWRKNRSTNNFTSCETSGVSDDMSNGVDLNRNFDFVWMSAGASNNPCTNSFAGPVPFSEPESRAIANYVISLNVQGKMIYYFGFHSYTQLIAIPFSHVTGQDVLLAKNYADMFEISIRGAEKLEQRFGTKYRVGVSADIMYPMSGTSFDWVKHTTNIPVSLLIELRDLGRYGFLLPAEEIIPNNLEIMDALLEMDRTTRRLGYYGN</sequence>
<dbReference type="GO" id="GO:0004181">
    <property type="term" value="F:metallocarboxypeptidase activity"/>
    <property type="evidence" value="ECO:0007669"/>
    <property type="project" value="InterPro"/>
</dbReference>
<dbReference type="InterPro" id="IPR000834">
    <property type="entry name" value="Peptidase_M14"/>
</dbReference>
<evidence type="ECO:0000256" key="3">
    <source>
        <dbReference type="ARBA" id="ARBA00022645"/>
    </source>
</evidence>
<evidence type="ECO:0000256" key="4">
    <source>
        <dbReference type="ARBA" id="ARBA00022670"/>
    </source>
</evidence>
<dbReference type="GO" id="GO:0008270">
    <property type="term" value="F:zinc ion binding"/>
    <property type="evidence" value="ECO:0007669"/>
    <property type="project" value="InterPro"/>
</dbReference>
<evidence type="ECO:0000256" key="6">
    <source>
        <dbReference type="ARBA" id="ARBA00022729"/>
    </source>
</evidence>
<dbReference type="InterPro" id="IPR036990">
    <property type="entry name" value="M14A-like_propep"/>
</dbReference>
<evidence type="ECO:0000256" key="5">
    <source>
        <dbReference type="ARBA" id="ARBA00022723"/>
    </source>
</evidence>
<dbReference type="GO" id="GO:0006508">
    <property type="term" value="P:proteolysis"/>
    <property type="evidence" value="ECO:0007669"/>
    <property type="project" value="UniProtKB-KW"/>
</dbReference>
<dbReference type="Proteomes" id="UP000838756">
    <property type="component" value="Unassembled WGS sequence"/>
</dbReference>
<accession>A0A8S4RTH9</accession>
<evidence type="ECO:0000259" key="13">
    <source>
        <dbReference type="PROSITE" id="PS52035"/>
    </source>
</evidence>
<name>A0A8S4RTH9_9NEOP</name>
<keyword evidence="4" id="KW-0645">Protease</keyword>
<feature type="chain" id="PRO_5035816467" evidence="12">
    <location>
        <begin position="19"/>
        <end position="443"/>
    </location>
</feature>
<keyword evidence="5" id="KW-0479">Metal-binding</keyword>
<feature type="signal peptide" evidence="12">
    <location>
        <begin position="1"/>
        <end position="18"/>
    </location>
</feature>
<feature type="active site" description="Proton donor/acceptor" evidence="11">
    <location>
        <position position="401"/>
    </location>
</feature>
<reference evidence="14" key="1">
    <citation type="submission" date="2022-03" db="EMBL/GenBank/DDBJ databases">
        <authorList>
            <person name="Lindestad O."/>
        </authorList>
    </citation>
    <scope>NUCLEOTIDE SEQUENCE</scope>
</reference>
<keyword evidence="6 12" id="KW-0732">Signal</keyword>
<dbReference type="EMBL" id="CAKXAJ010025588">
    <property type="protein sequence ID" value="CAH2241667.1"/>
    <property type="molecule type" value="Genomic_DNA"/>
</dbReference>
<evidence type="ECO:0000256" key="8">
    <source>
        <dbReference type="ARBA" id="ARBA00022833"/>
    </source>
</evidence>
<dbReference type="GO" id="GO:0005615">
    <property type="term" value="C:extracellular space"/>
    <property type="evidence" value="ECO:0007669"/>
    <property type="project" value="TreeGrafter"/>
</dbReference>
<dbReference type="Gene3D" id="3.30.70.340">
    <property type="entry name" value="Metallocarboxypeptidase-like"/>
    <property type="match status" value="1"/>
</dbReference>
<comment type="similarity">
    <text evidence="2 11">Belongs to the peptidase M14 family.</text>
</comment>
<feature type="domain" description="Peptidase M14" evidence="13">
    <location>
        <begin position="122"/>
        <end position="435"/>
    </location>
</feature>
<keyword evidence="10" id="KW-1015">Disulfide bond</keyword>
<dbReference type="SUPFAM" id="SSF54897">
    <property type="entry name" value="Protease propeptides/inhibitors"/>
    <property type="match status" value="1"/>
</dbReference>
<dbReference type="SMART" id="SM00631">
    <property type="entry name" value="Zn_pept"/>
    <property type="match status" value="1"/>
</dbReference>
<dbReference type="PANTHER" id="PTHR11705">
    <property type="entry name" value="PROTEASE FAMILY M14 CARBOXYPEPTIDASE A,B"/>
    <property type="match status" value="1"/>
</dbReference>
<evidence type="ECO:0000256" key="1">
    <source>
        <dbReference type="ARBA" id="ARBA00001947"/>
    </source>
</evidence>
<dbReference type="PROSITE" id="PS52035">
    <property type="entry name" value="PEPTIDASE_M14"/>
    <property type="match status" value="1"/>
</dbReference>
<protein>
    <submittedName>
        <fullName evidence="14">Jg26967 protein</fullName>
    </submittedName>
</protein>
<dbReference type="FunFam" id="3.40.630.10:FF:000084">
    <property type="entry name" value="Carboxypeptidase B2"/>
    <property type="match status" value="1"/>
</dbReference>
<dbReference type="InterPro" id="IPR003146">
    <property type="entry name" value="M14A_act_pep"/>
</dbReference>
<keyword evidence="9" id="KW-0482">Metalloprotease</keyword>
<keyword evidence="7" id="KW-0378">Hydrolase</keyword>
<dbReference type="PANTHER" id="PTHR11705:SF153">
    <property type="entry name" value="ZINC CARBOXYPEPTIDASE A 1-LIKE PROTEIN"/>
    <property type="match status" value="1"/>
</dbReference>
<evidence type="ECO:0000256" key="2">
    <source>
        <dbReference type="ARBA" id="ARBA00005988"/>
    </source>
</evidence>
<evidence type="ECO:0000256" key="7">
    <source>
        <dbReference type="ARBA" id="ARBA00022801"/>
    </source>
</evidence>
<dbReference type="Gene3D" id="3.40.630.10">
    <property type="entry name" value="Zn peptidases"/>
    <property type="match status" value="1"/>
</dbReference>
<comment type="cofactor">
    <cofactor evidence="1">
        <name>Zn(2+)</name>
        <dbReference type="ChEBI" id="CHEBI:29105"/>
    </cofactor>
</comment>
<dbReference type="AlphaFoldDB" id="A0A8S4RTH9"/>
<dbReference type="InterPro" id="IPR057247">
    <property type="entry name" value="CARBOXYPEPT_ZN_2"/>
</dbReference>
<evidence type="ECO:0000256" key="9">
    <source>
        <dbReference type="ARBA" id="ARBA00023049"/>
    </source>
</evidence>
<keyword evidence="8" id="KW-0862">Zinc</keyword>
<evidence type="ECO:0000313" key="14">
    <source>
        <dbReference type="EMBL" id="CAH2241667.1"/>
    </source>
</evidence>
<evidence type="ECO:0000256" key="12">
    <source>
        <dbReference type="SAM" id="SignalP"/>
    </source>
</evidence>
<keyword evidence="3" id="KW-0121">Carboxypeptidase</keyword>